<dbReference type="PROSITE" id="PS51157">
    <property type="entry name" value="ZF_UBR"/>
    <property type="match status" value="1"/>
</dbReference>
<keyword evidence="3 7" id="KW-0863">Zinc-finger</keyword>
<dbReference type="PANTHER" id="PTHR21725:SF1">
    <property type="entry name" value="E3 UBIQUITIN-PROTEIN LIGASE UBR4"/>
    <property type="match status" value="1"/>
</dbReference>
<feature type="compositionally biased region" description="Polar residues" evidence="8">
    <location>
        <begin position="3024"/>
        <end position="3037"/>
    </location>
</feature>
<evidence type="ECO:0000256" key="2">
    <source>
        <dbReference type="ARBA" id="ARBA00022723"/>
    </source>
</evidence>
<gene>
    <name evidence="11" type="primary">LOC117649343</name>
</gene>
<dbReference type="InterPro" id="IPR016024">
    <property type="entry name" value="ARM-type_fold"/>
</dbReference>
<dbReference type="InterPro" id="IPR025704">
    <property type="entry name" value="E3_Ub_ligase_UBR4_C"/>
</dbReference>
<feature type="region of interest" description="Disordered" evidence="8">
    <location>
        <begin position="3009"/>
        <end position="3115"/>
    </location>
</feature>
<dbReference type="InterPro" id="IPR056530">
    <property type="entry name" value="UBR4-like_dom"/>
</dbReference>
<dbReference type="PROSITE" id="PS52043">
    <property type="entry name" value="UBR4_E3"/>
    <property type="match status" value="1"/>
</dbReference>
<feature type="region of interest" description="UBR4 E3 catalytic module" evidence="7">
    <location>
        <begin position="4849"/>
        <end position="5324"/>
    </location>
</feature>
<feature type="compositionally biased region" description="Pro residues" evidence="8">
    <location>
        <begin position="3495"/>
        <end position="3506"/>
    </location>
</feature>
<feature type="region of interest" description="Disordered" evidence="8">
    <location>
        <begin position="192"/>
        <end position="217"/>
    </location>
</feature>
<dbReference type="CDD" id="cd19680">
    <property type="entry name" value="UBR-box_UBR4"/>
    <property type="match status" value="1"/>
</dbReference>
<dbReference type="Pfam" id="PF13764">
    <property type="entry name" value="E3_UbLigase_R4"/>
    <property type="match status" value="1"/>
</dbReference>
<evidence type="ECO:0000256" key="4">
    <source>
        <dbReference type="ARBA" id="ARBA00022833"/>
    </source>
</evidence>
<feature type="region of interest" description="Disordered" evidence="8">
    <location>
        <begin position="3972"/>
        <end position="3994"/>
    </location>
</feature>
<feature type="compositionally biased region" description="Low complexity" evidence="8">
    <location>
        <begin position="2564"/>
        <end position="2582"/>
    </location>
</feature>
<feature type="region of interest" description="Disordered" evidence="8">
    <location>
        <begin position="1707"/>
        <end position="1730"/>
    </location>
</feature>
<dbReference type="InterPro" id="IPR003126">
    <property type="entry name" value="Znf_UBR"/>
</dbReference>
<dbReference type="InterPro" id="IPR036322">
    <property type="entry name" value="WD40_repeat_dom_sf"/>
</dbReference>
<protein>
    <submittedName>
        <fullName evidence="11">E3 ubiquitin-protein ligase UBR4 isoform X1</fullName>
    </submittedName>
</protein>
<feature type="compositionally biased region" description="Basic and acidic residues" evidence="8">
    <location>
        <begin position="429"/>
        <end position="446"/>
    </location>
</feature>
<dbReference type="SUPFAM" id="SSF50978">
    <property type="entry name" value="WD40 repeat-like"/>
    <property type="match status" value="1"/>
</dbReference>
<feature type="zinc finger region" description="UBR-type" evidence="6">
    <location>
        <begin position="1748"/>
        <end position="1821"/>
    </location>
</feature>
<evidence type="ECO:0000313" key="10">
    <source>
        <dbReference type="Proteomes" id="UP000515158"/>
    </source>
</evidence>
<evidence type="ECO:0000256" key="8">
    <source>
        <dbReference type="SAM" id="MobiDB-lite"/>
    </source>
</evidence>
<name>A0A6P8ZRT0_THRPL</name>
<dbReference type="InterPro" id="IPR045189">
    <property type="entry name" value="UBR4-like"/>
</dbReference>
<organism evidence="11">
    <name type="scientific">Thrips palmi</name>
    <name type="common">Melon thrips</name>
    <dbReference type="NCBI Taxonomy" id="161013"/>
    <lineage>
        <taxon>Eukaryota</taxon>
        <taxon>Metazoa</taxon>
        <taxon>Ecdysozoa</taxon>
        <taxon>Arthropoda</taxon>
        <taxon>Hexapoda</taxon>
        <taxon>Insecta</taxon>
        <taxon>Pterygota</taxon>
        <taxon>Neoptera</taxon>
        <taxon>Paraneoptera</taxon>
        <taxon>Thysanoptera</taxon>
        <taxon>Terebrantia</taxon>
        <taxon>Thripoidea</taxon>
        <taxon>Thripidae</taxon>
        <taxon>Thrips</taxon>
    </lineage>
</organism>
<comment type="similarity">
    <text evidence="1 7">Belongs to the UBR4 family.</text>
</comment>
<evidence type="ECO:0000259" key="9">
    <source>
        <dbReference type="PROSITE" id="PS51157"/>
    </source>
</evidence>
<dbReference type="FunCoup" id="A0A6P8ZRT0">
    <property type="interactions" value="1713"/>
</dbReference>
<feature type="compositionally biased region" description="Acidic residues" evidence="8">
    <location>
        <begin position="1720"/>
        <end position="1730"/>
    </location>
</feature>
<proteinExistence type="inferred from homology"/>
<evidence type="ECO:0000256" key="3">
    <source>
        <dbReference type="ARBA" id="ARBA00022771"/>
    </source>
</evidence>
<feature type="region of interest" description="Disordered" evidence="8">
    <location>
        <begin position="421"/>
        <end position="446"/>
    </location>
</feature>
<sequence>MAANSGGVEWASVVKQILSSFSFTKSDVIELSKAIIKSEHELISHDEEHETFYTVFAALAADHISANVRNVWRSQIGIVTQAARILLQYLLGRLQAQMASGEKSGAENETVPALSAKQLLLPIKALCTGFSTLTVADEATLSCMMKIAKLPSHIAISLSGDKESSPKEAKRSRTDLSSTILERLAMPMHDFAKPKPSSMTTVADNSSNKTADSVPPNQTDSLYDVESVFVMKNIATLQTLKAGDLLLDMCLSLPNLSRYIHKYREAIQKKTLSLPASHSEASLIRYSLQALVTDLTLAWSALSLPVLEPLSTEKLEKLSTLTTSCLYAAMCVATASCVLGITSSGQQKCTGGNSATSKAEDDGLADSLSITVVEKALDMFNLASIAIKNSTKAGGHVHQNHLLLGVWILVTGLQTQLSTSSSLVPEKSGSTKDEKGKSPSKAREGSSRINLMKVQQGFGVLSVALASRAFSMMSTLLEDLQIEGASASEASLEKLNVGPAGLSIHGNYTALNRAARFLSAAPLNQLLFCIATISYRKACSLKRVQKHPPEGDNFSTSDSTTYYEDDLISCSEESSGDDDDDDSEPILGLWFEETISVPDSDKNGASNPNANESQDNKAGRGDEGPSTVVPEKGEPNGYILLATQIFQFMNTHFLSSESPHIWSYVQSGLTEQQMVILAAIVRDLDRETARTETGTISVYFGATLGQLYTDFSQALARYSHNLLARNVLSPTLQATLLSHLGVSPWAAPADSTTSCTSWPLQVYPRTLAILAQVLLLKTQQEKEAACVNIWHRLINTLVDNVCNPPQTFDVENEDLNVEHAQLLLFLFHSLNLMQKKSVLLITASGVIRCADVLSNVDASIPPRDTQLLHLARLLLLLEYLVKHLYDAPPYLLEQVQWNLFSATSLDADNIENKDGSRLASRIYVAWSDIENNYRKYGPQDEFSMRPRFYGLATAELNNQDQPKLDGLACNFILGTPDKLKYPQLVDALLKLLGVVDFSVPVAGANPPNFTALCAMQYCFSLSWRLLLLLPPSTPFMDRLALSNALPSNSILMYSLVWGPRSTYKTFAGWMKDCLVKQGIFTQYAENLLKTVSKVINNPKYDLSLTKACIMELLPQVPQGGIIPQELLPRLFDLCLLDTVMARVQVQLDDSLIKPPPDAESSKGSASETPIPTSELITELLPFVLDLTESVLAAIRSTLVFQMNDAVDPSDSVDFRQVLSVASSRSPKTSILGAALTVHLPAGVRSTLERWNALSCFEFPWNTYANDVIPAESYCLSVINSHVSSLSSHPMFSTNISLKHLLHSLVGFIGSHAELIAKFTGPQAEVKTRVVNILVPLTIDACTEYLHDSAVRALEKILGDADSEEHLKTVYAVVLGHVFTLINNYTLNNYFDPKNPNRPCAPVDCGILQDCLAFLEGLLDKPAGPAALEKFFDPVSGGGDLVKILLSIASPQTAHSPQYGTRVLRFFNRIFAAEEKSPGDSSLDHLCHTISRLATVDAAVLETWIRHVVLGGVSVTSPTPQVVPALLTCTTSVENDQNAANDTIAETMDEQPTQQTTMNVSVPAAATGAEEHQALVQENGLLLQSLTSYMVKERGASCEEAAVALLRAIIPFGAQVLYPPLEGTGFSELMGVMATLADAGTGRGHVELLTACPGWMNICKEYLSNREALESLESPDGPSSKQQVMLDACCCLLTYIADVFSCLPSMTQNARATSPPWEGESPPDVDADWADDIAHDDEDSSAEDSDEDSLCSKLCTYTITQKEFMNQHWYHCHTCKMVDGVGVCTVCARVCHRGHDITYAKYGNFFCDCGAKEDGSCQALVKRSPQSSNEHQANQINSGIERAASNSGPGTSGTSGAEQMLPSSLRRRASSPVNLDRSLHVVKEKVRLAVLHEQLEHLREPLMQIVSENPMATTMLELLNNLLPAVDASCQLVAPVGCHQRCQIALKALHRLPKNYEYNDQIMVPTLGSQEGAFENVRMSYSGDQGQTIRQLLSAHMVRRVAMCCLSSTHGKRQHLAVSHEKGKITVLQLSALLKQADASKRKLTLTRLASAPIPFTVLSVTGNQWNEDFLAVCGLKDCHVLTFSSGGSVAEHLVLHPQLETGNFIIRAIWLPGSQTQLALITADFVKIYDLSKDALSPLYYFLVPTGKIRDCTFVCTEDNVMHMMLMSSAGDIYSQAMDEESQAKHGPFYVTNTLEVVHSDIRENNVQVCGGGVSIYYSHVLQLLFFSYAQGKSFIGALQHSKGEWSMPMVFPIVLNSSGGAKSSASTSGNAASGTNGASKPASQPLCQWSEVPNHPGLVCSLLQSSNNPVILMIRPDTILIQEIKVVPAKAKIMDMVALRHPSSHSDHRTTLILLCEDGSLRIYMASMEYTGFWLSSSVQATSPIANLKSTRRKKSVKTVKLSGQVSFPVDFFEHCQAMNDVEFGGNDLLQIYNTQQIKHRLNTTGMYVVSTKPTGFTLEVTNSDNTLVMTGLRVLLGSQDQTRAPSYVEIFGRSIETIITRNRWFDIPFTREESLQADKKITVVFGPSTDPDGVTMVDSVKVYGKTKDVLGWHEEQEESVNPAPSSAPPATGTPTETDTSGNALALPPLTSLDRIVAGLLEVLDGCFTLTNHLNLDETRLNQRSKALNLATTLLTMPTPVCVQMYTKSLLVALHANRTVYHSYKDHALLTYVQQSLAQLRAIQDPCDLDAEAFYRLVLIARGVAVTRPHNLAKFADTRVQYDKCLVDGLAETEKPKPDDSNHLLTHMMSILWDLHGAHPSNLALAPVCVPGLTHVEATVHAMVEIIHAFTICDMEGTMSLAANMYREMLMHADPAVSFSAKQALCRVLRPRSRRRRVFMSSPPHCSTPGGTTEMESEKGPVSQPSQDSSEAEPHFEVDHVEPLMLLQADGAPAPPAVGAGPGAVAAAVGLNMNQVEGLLVGALGGALGNVPAGFAPLLDIPPDADDETMVELAIALSLQDHDGADLQNLQQGLANLGGNLQGLAQGLVQVGLAAQVEAVQAEAGHYSDTTASAGGSDDEGSTAATDGSTLRTSPAEQGGSAGSESGGSGVDSITGEHNVSGRSSAYGDNMQEPLVGARSETSSLGVPTGFQAHETDGLLEPEPDQEPETENSSRLHQLRLQLLERLLEYVPQLKEVGGVRSIPFMQVLLMLASDLDGEEEKDRACLENMLNTIIGELNMRKPSNKYTSIYQRSNEREVHLVIMRLLSVLMCRSKSNAKSSHDSSAFAAQMCAVMLFQAGVIDYCLKLLKALLAYWKTTTLEESASTPGSTLLKPHLPASPPDMSPFFLRQYVKGHAHDVFESYPHLLTEMALRLPYQVQKHLDNTPPILVTFEQAWFYYLCEYMMIQETPFVRRQVRKLLMFICGNKDRYRQLRDLHSLASHVKTVMQCVGENNSPDSPTPSPQNWVQLPYDTLVGLVEQLKACVEIATSRTLNWQRYCMGDDHILPFLLRASCMLDEAVAPPILQLLECAVCSAKEIKQAAAAAAAAQSTNPPAPTTVPPPPVLRKDREKSDDSDLEQRFEDAQCVTLIKQINSQVPQEQISQFVKTFLLETNATSVRWQAHALILAIYKNSPAAEQEKLLDLMWQLWPQLPIFGRKAAQFVDLLGYFSLWTPLSTNKRTEYICAAVGVLRAQNQLLAHHPNASLYSHLAQYVELDGYYLESEPCLVCNNPELPMTSIKLSGIKIDSKFTTTTQIVKLVGSHTISRITLRIGDLKRTKMVRTINIYYNNRTVQAVVELKNKPAMWHKAKRVNLVSAQTEVKIEFPLPIVACNLMIEYGDFYENIQASSETLQCPRCSASVPANPGVCANCGENVFQCHKCRAINYDEKDPFLCHACGFCKYAKFDYTLTARACYAVDPIESDDDRTKTVATINSHLEKADRVYKQLISNKPTLEMFLLKISEHRQDRSSEESATTTTSSSGVGTQVNRAIQLLAQRYCGECRTSFEELSKIIQRVLACRRELVAYDRNQREQIPSAPERSSSSLTSTANVNDSFPAGHNPGRCFGCASAATEHCLTLLRALACSNASRQVLCAQGLVAQLADNNLRRGTVQVQEEVRQLLCLLTRDNPKATDELCTLLMDRIALTLRGHLTSADLSASVRHEMALLSALVHKEDSCWEQKLRCVMQLFLMACKDSNSPVVLESITLPCLKILSAFIKPGQPSSKKNKEKMIGDLATISPVEGVVVNVRKWLSGDPKHTYSAWHQHMPRRNSDTPSPSTTSPTPSKAESRARYLMEKYGQRWRQRTLCHAMPLKLTDTAWLKQVLFNPSSRLARIVACSMLEGLCRVPAWKKDILDLLTGFLGELSSAGESASDFLALYQSLLYQAPWRQYLAVKGVLLHLADLLTKEIEILHCLEDTTLTSDLAQGYALKRLTELLASFLVEENIKQQFKGRLVGAVLNGYLSLRRLVVQRTRLIDDTQEKLLELLEEMTTGTEEETKAFMKICIETVQRCSIQDVRTPVFIFERLCSIIFPEENDVGEFFLSLDKDPQQEDFLQGRMLGNPYSSSEVGLGPLMRDVKNKICQDCELVALLEDDNGMELLVNNKIISLDLPVREVYKKVWVAEGGDGDVMRVVYRMRGLLGDATEEFVETLHAKSEQEVNNEEAYKMANVMADCGGLKIMLDRLAAIKDTSRSRPLLQVLLKLFRLCVKVCRNQEVLTQPELGAMTIFLQTLQLCLTAETASLTQQLLDIMETVLSKSASQPLATFVRFSHTFGGTEHIESLLTCTTAPATRNNSSVILHLARVLAAITYGNEEKMALLCNHFQSALDFNRFDYEHTSDDEHKLELFCILTAGIERNAIGNTLKDYIISLNIVKHALEYITSHAPCVKPTLLRTDSEEWKEYISKPALKYVLRFLTGLAADHPATQLAVAAECIPIIHRLEQVSSDEHVGSLAENLLEALRTHTGVANRIEEVREQTRAEKKRLAMAMREKQLGALGMHTNEKGQVTAKCNMMQQLEDLGEETGLVCVICREGYKFQPNKVLGIYTFTKRCNIEEFESKARKTVGYSTVTHFNVVHVDCHMSAVRLARGRDEWESAALQNANTKCNGLLPLWGPQVPESAFASCLARHNTYLQECTGHRDIGYASTVHDLKLLLLRFAQEKSFHDDTGGGGPQSNMHIIPYLIHMALYVINTTRCGAREEKTLTAYADAAPNERWIEVSYASDGPMYWMVLSLLLHSPLRWQTTRISHLKRAIATAQIRHISPTLPTSSAGTSKLTDASVKDYSVYKPYLIFFGLVDGIYSNYLKKVSMTSSTEDQWPSALADYIRHNDEALMKASERLMAMYREELLPCATFDEFCDVANLLEDIPNPMLFLEEVLESLT</sequence>
<feature type="compositionally biased region" description="Acidic residues" evidence="8">
    <location>
        <begin position="3099"/>
        <end position="3111"/>
    </location>
</feature>
<feature type="compositionally biased region" description="Basic and acidic residues" evidence="8">
    <location>
        <begin position="3507"/>
        <end position="3519"/>
    </location>
</feature>
<evidence type="ECO:0000256" key="6">
    <source>
        <dbReference type="PROSITE-ProRule" id="PRU00508"/>
    </source>
</evidence>
<feature type="region of interest" description="Disordered" evidence="8">
    <location>
        <begin position="3489"/>
        <end position="3519"/>
    </location>
</feature>
<evidence type="ECO:0000256" key="5">
    <source>
        <dbReference type="ARBA" id="ARBA00022860"/>
    </source>
</evidence>
<dbReference type="OrthoDB" id="30336at2759"/>
<feature type="region of interest" description="Disordered" evidence="8">
    <location>
        <begin position="2556"/>
        <end position="2585"/>
    </location>
</feature>
<feature type="compositionally biased region" description="Low complexity" evidence="8">
    <location>
        <begin position="1842"/>
        <end position="1863"/>
    </location>
</feature>
<dbReference type="InterPro" id="IPR045841">
    <property type="entry name" value="E3_UBR4_N"/>
</dbReference>
<feature type="compositionally biased region" description="Basic and acidic residues" evidence="8">
    <location>
        <begin position="614"/>
        <end position="623"/>
    </location>
</feature>
<keyword evidence="5" id="KW-0112">Calmodulin-binding</keyword>
<feature type="region of interest" description="Disordered" evidence="8">
    <location>
        <begin position="598"/>
        <end position="632"/>
    </location>
</feature>
<feature type="domain" description="UBR-type" evidence="9">
    <location>
        <begin position="1748"/>
        <end position="1821"/>
    </location>
</feature>
<evidence type="ECO:0000256" key="7">
    <source>
        <dbReference type="PROSITE-ProRule" id="PRU01388"/>
    </source>
</evidence>
<dbReference type="Pfam" id="PF02207">
    <property type="entry name" value="zf-UBR"/>
    <property type="match status" value="1"/>
</dbReference>
<feature type="region of interest" description="Disordered" evidence="8">
    <location>
        <begin position="2265"/>
        <end position="2286"/>
    </location>
</feature>
<keyword evidence="10" id="KW-1185">Reference proteome</keyword>
<keyword evidence="2" id="KW-0479">Metal-binding</keyword>
<accession>A0A6P8ZRT0</accession>
<feature type="compositionally biased region" description="Polar residues" evidence="8">
    <location>
        <begin position="197"/>
        <end position="217"/>
    </location>
</feature>
<feature type="compositionally biased region" description="Polar residues" evidence="8">
    <location>
        <begin position="3981"/>
        <end position="3994"/>
    </location>
</feature>
<feature type="region of interest" description="Disordered" evidence="8">
    <location>
        <begin position="4206"/>
        <end position="4232"/>
    </location>
</feature>
<feature type="compositionally biased region" description="Low complexity" evidence="8">
    <location>
        <begin position="4216"/>
        <end position="4227"/>
    </location>
</feature>
<dbReference type="GO" id="GO:0005516">
    <property type="term" value="F:calmodulin binding"/>
    <property type="evidence" value="ECO:0007669"/>
    <property type="project" value="UniProtKB-KW"/>
</dbReference>
<feature type="compositionally biased region" description="Polar residues" evidence="8">
    <location>
        <begin position="603"/>
        <end position="613"/>
    </location>
</feature>
<feature type="compositionally biased region" description="Low complexity" evidence="8">
    <location>
        <begin position="2265"/>
        <end position="2281"/>
    </location>
</feature>
<reference evidence="11" key="1">
    <citation type="submission" date="2025-08" db="UniProtKB">
        <authorList>
            <consortium name="RefSeq"/>
        </authorList>
    </citation>
    <scope>IDENTIFICATION</scope>
    <source>
        <tissue evidence="11">Total insect</tissue>
    </source>
</reference>
<feature type="compositionally biased region" description="Gly residues" evidence="8">
    <location>
        <begin position="3041"/>
        <end position="3051"/>
    </location>
</feature>
<evidence type="ECO:0000313" key="11">
    <source>
        <dbReference type="RefSeq" id="XP_034247892.1"/>
    </source>
</evidence>
<dbReference type="Proteomes" id="UP000515158">
    <property type="component" value="Unplaced"/>
</dbReference>
<dbReference type="InParanoid" id="A0A6P8ZRT0"/>
<feature type="region of interest" description="Disordered" evidence="8">
    <location>
        <begin position="1840"/>
        <end position="1870"/>
    </location>
</feature>
<dbReference type="CTD" id="46243"/>
<dbReference type="InterPro" id="IPR047509">
    <property type="entry name" value="UBR4-like_UBR-box"/>
</dbReference>
<evidence type="ECO:0000256" key="1">
    <source>
        <dbReference type="ARBA" id="ARBA00009970"/>
    </source>
</evidence>
<dbReference type="GO" id="GO:0008270">
    <property type="term" value="F:zinc ion binding"/>
    <property type="evidence" value="ECO:0007669"/>
    <property type="project" value="UniProtKB-KW"/>
</dbReference>
<keyword evidence="4" id="KW-0862">Zinc</keyword>
<dbReference type="RefSeq" id="XP_034247892.1">
    <property type="nucleotide sequence ID" value="XM_034392001.1"/>
</dbReference>
<dbReference type="SUPFAM" id="SSF48371">
    <property type="entry name" value="ARM repeat"/>
    <property type="match status" value="1"/>
</dbReference>
<dbReference type="Pfam" id="PF19423">
    <property type="entry name" value="E3_UBR4_N"/>
    <property type="match status" value="2"/>
</dbReference>
<dbReference type="GeneID" id="117649343"/>
<dbReference type="Pfam" id="PF24079">
    <property type="entry name" value="UBR4"/>
    <property type="match status" value="1"/>
</dbReference>
<dbReference type="SMART" id="SM00396">
    <property type="entry name" value="ZnF_UBR1"/>
    <property type="match status" value="1"/>
</dbReference>
<feature type="region of interest" description="Disordered" evidence="8">
    <location>
        <begin position="2839"/>
        <end position="2875"/>
    </location>
</feature>
<dbReference type="KEGG" id="tpal:117649343"/>
<dbReference type="PANTHER" id="PTHR21725">
    <property type="entry name" value="E3 UBIQUITIN-PROTEIN LIGASE UBR4"/>
    <property type="match status" value="1"/>
</dbReference>